<name>A0A0E9W390_ANGAN</name>
<reference evidence="1" key="1">
    <citation type="submission" date="2014-11" db="EMBL/GenBank/DDBJ databases">
        <authorList>
            <person name="Amaro Gonzalez C."/>
        </authorList>
    </citation>
    <scope>NUCLEOTIDE SEQUENCE</scope>
</reference>
<organism evidence="1">
    <name type="scientific">Anguilla anguilla</name>
    <name type="common">European freshwater eel</name>
    <name type="synonym">Muraena anguilla</name>
    <dbReference type="NCBI Taxonomy" id="7936"/>
    <lineage>
        <taxon>Eukaryota</taxon>
        <taxon>Metazoa</taxon>
        <taxon>Chordata</taxon>
        <taxon>Craniata</taxon>
        <taxon>Vertebrata</taxon>
        <taxon>Euteleostomi</taxon>
        <taxon>Actinopterygii</taxon>
        <taxon>Neopterygii</taxon>
        <taxon>Teleostei</taxon>
        <taxon>Anguilliformes</taxon>
        <taxon>Anguillidae</taxon>
        <taxon>Anguilla</taxon>
    </lineage>
</organism>
<accession>A0A0E9W390</accession>
<evidence type="ECO:0000313" key="1">
    <source>
        <dbReference type="EMBL" id="JAH84751.1"/>
    </source>
</evidence>
<proteinExistence type="predicted"/>
<dbReference type="EMBL" id="GBXM01023826">
    <property type="protein sequence ID" value="JAH84751.1"/>
    <property type="molecule type" value="Transcribed_RNA"/>
</dbReference>
<reference evidence="1" key="2">
    <citation type="journal article" date="2015" name="Fish Shellfish Immunol.">
        <title>Early steps in the European eel (Anguilla anguilla)-Vibrio vulnificus interaction in the gills: Role of the RtxA13 toxin.</title>
        <authorList>
            <person name="Callol A."/>
            <person name="Pajuelo D."/>
            <person name="Ebbesson L."/>
            <person name="Teles M."/>
            <person name="MacKenzie S."/>
            <person name="Amaro C."/>
        </authorList>
    </citation>
    <scope>NUCLEOTIDE SEQUENCE</scope>
</reference>
<protein>
    <submittedName>
        <fullName evidence="1">Uncharacterized protein</fullName>
    </submittedName>
</protein>
<sequence>MSFTCGSYVLAL</sequence>